<accession>A0A7W6FK96</accession>
<dbReference type="InterPro" id="IPR050204">
    <property type="entry name" value="AraC_XylS_family_regulators"/>
</dbReference>
<dbReference type="PRINTS" id="PR00032">
    <property type="entry name" value="HTHARAC"/>
</dbReference>
<dbReference type="Proteomes" id="UP000545490">
    <property type="component" value="Unassembled WGS sequence"/>
</dbReference>
<dbReference type="EMBL" id="RJJU01000010">
    <property type="protein sequence ID" value="RUM11196.1"/>
    <property type="molecule type" value="Genomic_DNA"/>
</dbReference>
<keyword evidence="3" id="KW-0010">Activator</keyword>
<dbReference type="InterPro" id="IPR009057">
    <property type="entry name" value="Homeodomain-like_sf"/>
</dbReference>
<keyword evidence="1" id="KW-0805">Transcription regulation</keyword>
<dbReference type="Proteomes" id="UP000272004">
    <property type="component" value="Unassembled WGS sequence"/>
</dbReference>
<dbReference type="SUPFAM" id="SSF51215">
    <property type="entry name" value="Regulatory protein AraC"/>
    <property type="match status" value="1"/>
</dbReference>
<keyword evidence="4" id="KW-0804">Transcription</keyword>
<dbReference type="SMART" id="SM00342">
    <property type="entry name" value="HTH_ARAC"/>
    <property type="match status" value="1"/>
</dbReference>
<comment type="caution">
    <text evidence="6">The sequence shown here is derived from an EMBL/GenBank/DDBJ whole genome shotgun (WGS) entry which is preliminary data.</text>
</comment>
<dbReference type="GO" id="GO:0003700">
    <property type="term" value="F:DNA-binding transcription factor activity"/>
    <property type="evidence" value="ECO:0007669"/>
    <property type="project" value="InterPro"/>
</dbReference>
<dbReference type="EMBL" id="JACIDG010000008">
    <property type="protein sequence ID" value="MBB3916206.1"/>
    <property type="molecule type" value="Genomic_DNA"/>
</dbReference>
<evidence type="ECO:0000259" key="5">
    <source>
        <dbReference type="PROSITE" id="PS01124"/>
    </source>
</evidence>
<dbReference type="AlphaFoldDB" id="A0A7W6FK96"/>
<dbReference type="SUPFAM" id="SSF46689">
    <property type="entry name" value="Homeodomain-like"/>
    <property type="match status" value="2"/>
</dbReference>
<evidence type="ECO:0000313" key="6">
    <source>
        <dbReference type="EMBL" id="MBB3916206.1"/>
    </source>
</evidence>
<organism evidence="6 9">
    <name type="scientific">Rhizobium fabae</name>
    <dbReference type="NCBI Taxonomy" id="573179"/>
    <lineage>
        <taxon>Bacteria</taxon>
        <taxon>Pseudomonadati</taxon>
        <taxon>Pseudomonadota</taxon>
        <taxon>Alphaproteobacteria</taxon>
        <taxon>Hyphomicrobiales</taxon>
        <taxon>Rhizobiaceae</taxon>
        <taxon>Rhizobium/Agrobacterium group</taxon>
        <taxon>Rhizobium</taxon>
    </lineage>
</organism>
<evidence type="ECO:0000313" key="9">
    <source>
        <dbReference type="Proteomes" id="UP000545490"/>
    </source>
</evidence>
<evidence type="ECO:0000256" key="3">
    <source>
        <dbReference type="ARBA" id="ARBA00023159"/>
    </source>
</evidence>
<dbReference type="InterPro" id="IPR037923">
    <property type="entry name" value="HTH-like"/>
</dbReference>
<dbReference type="GO" id="GO:0043565">
    <property type="term" value="F:sequence-specific DNA binding"/>
    <property type="evidence" value="ECO:0007669"/>
    <property type="project" value="InterPro"/>
</dbReference>
<evidence type="ECO:0000256" key="1">
    <source>
        <dbReference type="ARBA" id="ARBA00023015"/>
    </source>
</evidence>
<dbReference type="Pfam" id="PF12833">
    <property type="entry name" value="HTH_18"/>
    <property type="match status" value="1"/>
</dbReference>
<evidence type="ECO:0000313" key="8">
    <source>
        <dbReference type="Proteomes" id="UP000272004"/>
    </source>
</evidence>
<reference evidence="6 9" key="2">
    <citation type="submission" date="2020-08" db="EMBL/GenBank/DDBJ databases">
        <title>Genomic Encyclopedia of Type Strains, Phase IV (KMG-IV): sequencing the most valuable type-strain genomes for metagenomic binning, comparative biology and taxonomic classification.</title>
        <authorList>
            <person name="Goeker M."/>
        </authorList>
    </citation>
    <scope>NUCLEOTIDE SEQUENCE [LARGE SCALE GENOMIC DNA]</scope>
    <source>
        <strain evidence="6 9">DSM 19331</strain>
    </source>
</reference>
<evidence type="ECO:0000256" key="4">
    <source>
        <dbReference type="ARBA" id="ARBA00023163"/>
    </source>
</evidence>
<gene>
    <name evidence="7" type="ORF">EFB14_20270</name>
    <name evidence="6" type="ORF">GGQ65_003506</name>
</gene>
<dbReference type="InterPro" id="IPR018062">
    <property type="entry name" value="HTH_AraC-typ_CS"/>
</dbReference>
<reference evidence="7 8" key="1">
    <citation type="submission" date="2018-11" db="EMBL/GenBank/DDBJ databases">
        <authorList>
            <person name="Huo Y."/>
        </authorList>
    </citation>
    <scope>NUCLEOTIDE SEQUENCE [LARGE SCALE GENOMIC DNA]</scope>
    <source>
        <strain evidence="7 8">CCBAU 33202</strain>
    </source>
</reference>
<dbReference type="PANTHER" id="PTHR46796:SF6">
    <property type="entry name" value="ARAC SUBFAMILY"/>
    <property type="match status" value="1"/>
</dbReference>
<dbReference type="InterPro" id="IPR020449">
    <property type="entry name" value="Tscrpt_reg_AraC-type_HTH"/>
</dbReference>
<evidence type="ECO:0000313" key="7">
    <source>
        <dbReference type="EMBL" id="RUM11196.1"/>
    </source>
</evidence>
<keyword evidence="8" id="KW-1185">Reference proteome</keyword>
<dbReference type="InterPro" id="IPR018060">
    <property type="entry name" value="HTH_AraC"/>
</dbReference>
<dbReference type="PROSITE" id="PS00041">
    <property type="entry name" value="HTH_ARAC_FAMILY_1"/>
    <property type="match status" value="1"/>
</dbReference>
<dbReference type="RefSeq" id="WP_126828353.1">
    <property type="nucleotide sequence ID" value="NZ_JACIDG010000008.1"/>
</dbReference>
<proteinExistence type="predicted"/>
<dbReference type="PANTHER" id="PTHR46796">
    <property type="entry name" value="HTH-TYPE TRANSCRIPTIONAL ACTIVATOR RHAS-RELATED"/>
    <property type="match status" value="1"/>
</dbReference>
<dbReference type="PROSITE" id="PS01124">
    <property type="entry name" value="HTH_ARAC_FAMILY_2"/>
    <property type="match status" value="1"/>
</dbReference>
<keyword evidence="2" id="KW-0238">DNA-binding</keyword>
<name>A0A7W6FK96_9HYPH</name>
<evidence type="ECO:0000256" key="2">
    <source>
        <dbReference type="ARBA" id="ARBA00023125"/>
    </source>
</evidence>
<feature type="domain" description="HTH araC/xylS-type" evidence="5">
    <location>
        <begin position="236"/>
        <end position="334"/>
    </location>
</feature>
<dbReference type="Gene3D" id="1.10.10.60">
    <property type="entry name" value="Homeodomain-like"/>
    <property type="match status" value="2"/>
</dbReference>
<sequence length="334" mass="37024">MADIEPSRQNVLSSIPAVAGKPIYPAALAPELEEVIARPERTSPLGLEQYIAGRTLVSGDSPAWNDMFVQVYSRLNKQEPFLVPAVAEPLIVWVMSGEAVVEERDLDGDWVANTVTVGDFFLTRSPTPYEMRWRAIGEAPFQVMHLYLSVPVFERVAYDVLGCAAPPALRDISGGKDTQLSHILALIHQELTSEGKGSQLFIQGLAQSLAVHLIRNYAASEATDDRQNALPGFKLRRAVAHLEEHLAEPFNLAQLAETVGMSEFHFSRLFKKATGLSPSRYFIRQRVARAQLLLQETDTSIIEIGMSVGYSSPSHFAQVFRRETGLPPSHYRRG</sequence>
<protein>
    <submittedName>
        <fullName evidence="6">AraC family transcriptional regulator</fullName>
    </submittedName>
</protein>